<dbReference type="GO" id="GO:0004497">
    <property type="term" value="F:monooxygenase activity"/>
    <property type="evidence" value="ECO:0007669"/>
    <property type="project" value="UniProtKB-KW"/>
</dbReference>
<reference evidence="9" key="1">
    <citation type="journal article" date="2019" name="Int. J. Syst. Evol. Microbiol.">
        <title>The Global Catalogue of Microorganisms (GCM) 10K type strain sequencing project: providing services to taxonomists for standard genome sequencing and annotation.</title>
        <authorList>
            <consortium name="The Broad Institute Genomics Platform"/>
            <consortium name="The Broad Institute Genome Sequencing Center for Infectious Disease"/>
            <person name="Wu L."/>
            <person name="Ma J."/>
        </authorList>
    </citation>
    <scope>NUCLEOTIDE SEQUENCE [LARGE SCALE GENOMIC DNA]</scope>
    <source>
        <strain evidence="9">DFY41</strain>
    </source>
</reference>
<keyword evidence="4" id="KW-0288">FMN</keyword>
<accession>A0ABW0BQH6</accession>
<comment type="pathway">
    <text evidence="2">Pyrimidine metabolism; UMP biosynthesis via de novo pathway.</text>
</comment>
<dbReference type="InterPro" id="IPR013785">
    <property type="entry name" value="Aldolase_TIM"/>
</dbReference>
<name>A0ABW0BQH6_9ACTN</name>
<evidence type="ECO:0000256" key="6">
    <source>
        <dbReference type="ARBA" id="ARBA00023002"/>
    </source>
</evidence>
<evidence type="ECO:0000256" key="4">
    <source>
        <dbReference type="ARBA" id="ARBA00022643"/>
    </source>
</evidence>
<evidence type="ECO:0000256" key="1">
    <source>
        <dbReference type="ARBA" id="ARBA00001917"/>
    </source>
</evidence>
<keyword evidence="3" id="KW-0285">Flavoprotein</keyword>
<dbReference type="PROSITE" id="PS00912">
    <property type="entry name" value="DHODEHASE_2"/>
    <property type="match status" value="1"/>
</dbReference>
<dbReference type="InterPro" id="IPR050074">
    <property type="entry name" value="DHO_dehydrogenase"/>
</dbReference>
<dbReference type="Gene3D" id="3.20.20.70">
    <property type="entry name" value="Aldolase class I"/>
    <property type="match status" value="1"/>
</dbReference>
<dbReference type="EMBL" id="JBHSKD010000030">
    <property type="protein sequence ID" value="MFC5179669.1"/>
    <property type="molecule type" value="Genomic_DNA"/>
</dbReference>
<comment type="cofactor">
    <cofactor evidence="1">
        <name>FMN</name>
        <dbReference type="ChEBI" id="CHEBI:58210"/>
    </cofactor>
</comment>
<dbReference type="PIRSF" id="PIRSF000164">
    <property type="entry name" value="DHO_oxidase"/>
    <property type="match status" value="1"/>
</dbReference>
<evidence type="ECO:0000313" key="9">
    <source>
        <dbReference type="Proteomes" id="UP001596087"/>
    </source>
</evidence>
<evidence type="ECO:0000313" key="8">
    <source>
        <dbReference type="EMBL" id="MFC5179669.1"/>
    </source>
</evidence>
<dbReference type="PANTHER" id="PTHR48109">
    <property type="entry name" value="DIHYDROOROTATE DEHYDROGENASE (QUINONE), MITOCHONDRIAL-RELATED"/>
    <property type="match status" value="1"/>
</dbReference>
<dbReference type="InterPro" id="IPR012135">
    <property type="entry name" value="Dihydroorotate_DH_1_2"/>
</dbReference>
<sequence length="287" mass="28664">MSAVAAIDVGGLALPNPVMVASGCGGTGRELHVFGPVGDLGAFVTRSISVAARAGGPSPRIVETPSGLVNAIGLQNPGLDHFLATELPWLVQQGARVVVSVVGRSLGEYAELARRLGRSPGVAGIEVNLSVPDAVGFGVLDVREPFHAASVVAAVRRDVPRDLPVLAKVRPDLARAAESARTALDAGASAVVVGNALPAAMPDGRPGGLSGPAIRPLALRCVAEVAAALPDAPLIGAGGIADADDVRSFLAAGAVAVQVGTALLHDPTTAARLVADLASTATTQEQP</sequence>
<evidence type="ECO:0000256" key="5">
    <source>
        <dbReference type="ARBA" id="ARBA00022975"/>
    </source>
</evidence>
<evidence type="ECO:0000256" key="2">
    <source>
        <dbReference type="ARBA" id="ARBA00004725"/>
    </source>
</evidence>
<proteinExistence type="predicted"/>
<keyword evidence="5" id="KW-0665">Pyrimidine biosynthesis</keyword>
<protein>
    <submittedName>
        <fullName evidence="8">Nitronate monooxygenase</fullName>
    </submittedName>
</protein>
<gene>
    <name evidence="8" type="ORF">ACFPGP_23560</name>
</gene>
<comment type="caution">
    <text evidence="8">The sequence shown here is derived from an EMBL/GenBank/DDBJ whole genome shotgun (WGS) entry which is preliminary data.</text>
</comment>
<dbReference type="Pfam" id="PF01180">
    <property type="entry name" value="DHO_dh"/>
    <property type="match status" value="1"/>
</dbReference>
<dbReference type="SUPFAM" id="SSF51395">
    <property type="entry name" value="FMN-linked oxidoreductases"/>
    <property type="match status" value="1"/>
</dbReference>
<keyword evidence="8" id="KW-0503">Monooxygenase</keyword>
<organism evidence="8 9">
    <name type="scientific">Nocardioides taihuensis</name>
    <dbReference type="NCBI Taxonomy" id="1835606"/>
    <lineage>
        <taxon>Bacteria</taxon>
        <taxon>Bacillati</taxon>
        <taxon>Actinomycetota</taxon>
        <taxon>Actinomycetes</taxon>
        <taxon>Propionibacteriales</taxon>
        <taxon>Nocardioidaceae</taxon>
        <taxon>Nocardioides</taxon>
    </lineage>
</organism>
<keyword evidence="6" id="KW-0560">Oxidoreductase</keyword>
<dbReference type="InterPro" id="IPR005720">
    <property type="entry name" value="Dihydroorotate_DH_cat"/>
</dbReference>
<keyword evidence="9" id="KW-1185">Reference proteome</keyword>
<evidence type="ECO:0000259" key="7">
    <source>
        <dbReference type="Pfam" id="PF01180"/>
    </source>
</evidence>
<feature type="domain" description="Dihydroorotate dehydrogenase catalytic" evidence="7">
    <location>
        <begin position="7"/>
        <end position="278"/>
    </location>
</feature>
<evidence type="ECO:0000256" key="3">
    <source>
        <dbReference type="ARBA" id="ARBA00022630"/>
    </source>
</evidence>
<dbReference type="InterPro" id="IPR001295">
    <property type="entry name" value="Dihydroorotate_DH_CS"/>
</dbReference>
<dbReference type="Proteomes" id="UP001596087">
    <property type="component" value="Unassembled WGS sequence"/>
</dbReference>
<dbReference type="RefSeq" id="WP_378593994.1">
    <property type="nucleotide sequence ID" value="NZ_JBHSKD010000030.1"/>
</dbReference>
<dbReference type="PANTHER" id="PTHR48109:SF1">
    <property type="entry name" value="DIHYDROOROTATE DEHYDROGENASE (FUMARATE)"/>
    <property type="match status" value="1"/>
</dbReference>